<dbReference type="CDD" id="cd01992">
    <property type="entry name" value="TilS_N"/>
    <property type="match status" value="1"/>
</dbReference>
<evidence type="ECO:0000256" key="5">
    <source>
        <dbReference type="ARBA" id="ARBA00022840"/>
    </source>
</evidence>
<dbReference type="Gene3D" id="1.20.59.20">
    <property type="match status" value="1"/>
</dbReference>
<feature type="binding site" evidence="7">
    <location>
        <begin position="36"/>
        <end position="41"/>
    </location>
    <ligand>
        <name>ATP</name>
        <dbReference type="ChEBI" id="CHEBI:30616"/>
    </ligand>
</feature>
<keyword evidence="5 7" id="KW-0067">ATP-binding</keyword>
<dbReference type="NCBIfam" id="TIGR02432">
    <property type="entry name" value="lysidine_TilS_N"/>
    <property type="match status" value="1"/>
</dbReference>
<organism evidence="10 11">
    <name type="scientific">Candidatus Thermofonsia Clade 3 bacterium</name>
    <dbReference type="NCBI Taxonomy" id="2364212"/>
    <lineage>
        <taxon>Bacteria</taxon>
        <taxon>Bacillati</taxon>
        <taxon>Chloroflexota</taxon>
        <taxon>Candidatus Thermofontia</taxon>
        <taxon>Candidatus Thermofonsia Clade 3</taxon>
    </lineage>
</organism>
<comment type="subcellular location">
    <subcellularLocation>
        <location evidence="7">Cytoplasm</location>
    </subcellularLocation>
</comment>
<feature type="domain" description="tRNA(Ile)-lysidine/2-thiocytidine synthase N-terminal" evidence="8">
    <location>
        <begin position="31"/>
        <end position="218"/>
    </location>
</feature>
<evidence type="ECO:0000259" key="8">
    <source>
        <dbReference type="Pfam" id="PF01171"/>
    </source>
</evidence>
<dbReference type="EMBL" id="PGTN01000049">
    <property type="protein sequence ID" value="PJF47435.1"/>
    <property type="molecule type" value="Genomic_DNA"/>
</dbReference>
<evidence type="ECO:0000256" key="4">
    <source>
        <dbReference type="ARBA" id="ARBA00022741"/>
    </source>
</evidence>
<sequence length="352" mass="38564">MISNRVSRIRGEVAQAFEPFCASTPEEAPGVVLAVSGGADSLCLADATLAVAPRLRLRPLIAHLDHGLRGEAAAADAAFVRAFAAQHRVPCIIERADVGALARERRQSIEVAARDARYQFLARVAEAHGARLVALAHHADDQAETVLLRLIRGTGLQGLRGMQTHDALPAAPHLTAVRPLLRISRAEIERYCQERRLQPRHDATNDALDHTRNRVRHELLPILERYNPNIRMALTRLADTVASDMEIVEQATQAAFARVAQPLHEGIAFDRSAWRALSRGLQRATLREAARRLQGDVTGLSYAAIEEARDVLNSDAPTGEIALAHSIRIDVSPRAFTVRHSQVSSPYNRSNG</sequence>
<evidence type="ECO:0000259" key="9">
    <source>
        <dbReference type="Pfam" id="PF09179"/>
    </source>
</evidence>
<protein>
    <recommendedName>
        <fullName evidence="7">tRNA(Ile)-lysidine synthase</fullName>
        <ecNumber evidence="7">6.3.4.19</ecNumber>
    </recommendedName>
    <alternativeName>
        <fullName evidence="7">tRNA(Ile)-2-lysyl-cytidine synthase</fullName>
    </alternativeName>
    <alternativeName>
        <fullName evidence="7">tRNA(Ile)-lysidine synthetase</fullName>
    </alternativeName>
</protein>
<evidence type="ECO:0000256" key="3">
    <source>
        <dbReference type="ARBA" id="ARBA00022694"/>
    </source>
</evidence>
<dbReference type="GO" id="GO:0032267">
    <property type="term" value="F:tRNA(Ile)-lysidine synthase activity"/>
    <property type="evidence" value="ECO:0007669"/>
    <property type="project" value="UniProtKB-EC"/>
</dbReference>
<dbReference type="Proteomes" id="UP000230790">
    <property type="component" value="Unassembled WGS sequence"/>
</dbReference>
<dbReference type="GO" id="GO:0005737">
    <property type="term" value="C:cytoplasm"/>
    <property type="evidence" value="ECO:0007669"/>
    <property type="project" value="UniProtKB-SubCell"/>
</dbReference>
<reference evidence="10 11" key="1">
    <citation type="submission" date="2017-11" db="EMBL/GenBank/DDBJ databases">
        <title>Evolution of Phototrophy in the Chloroflexi Phylum Driven by Horizontal Gene Transfer.</title>
        <authorList>
            <person name="Ward L.M."/>
            <person name="Hemp J."/>
            <person name="Shih P.M."/>
            <person name="Mcglynn S.E."/>
            <person name="Fischer W."/>
        </authorList>
    </citation>
    <scope>NUCLEOTIDE SEQUENCE [LARGE SCALE GENOMIC DNA]</scope>
    <source>
        <strain evidence="10">JP3_7</strain>
    </source>
</reference>
<accession>A0A2M8QCA8</accession>
<dbReference type="GO" id="GO:0005524">
    <property type="term" value="F:ATP binding"/>
    <property type="evidence" value="ECO:0007669"/>
    <property type="project" value="UniProtKB-UniRule"/>
</dbReference>
<dbReference type="SUPFAM" id="SSF52402">
    <property type="entry name" value="Adenine nucleotide alpha hydrolases-like"/>
    <property type="match status" value="1"/>
</dbReference>
<dbReference type="Pfam" id="PF09179">
    <property type="entry name" value="TilS"/>
    <property type="match status" value="1"/>
</dbReference>
<dbReference type="EC" id="6.3.4.19" evidence="7"/>
<comment type="caution">
    <text evidence="10">The sequence shown here is derived from an EMBL/GenBank/DDBJ whole genome shotgun (WGS) entry which is preliminary data.</text>
</comment>
<evidence type="ECO:0000313" key="11">
    <source>
        <dbReference type="Proteomes" id="UP000230790"/>
    </source>
</evidence>
<dbReference type="HAMAP" id="MF_01161">
    <property type="entry name" value="tRNA_Ile_lys_synt"/>
    <property type="match status" value="1"/>
</dbReference>
<dbReference type="InterPro" id="IPR012795">
    <property type="entry name" value="tRNA_Ile_lys_synt_N"/>
</dbReference>
<dbReference type="SUPFAM" id="SSF82829">
    <property type="entry name" value="MesJ substrate recognition domain-like"/>
    <property type="match status" value="1"/>
</dbReference>
<evidence type="ECO:0000313" key="10">
    <source>
        <dbReference type="EMBL" id="PJF47435.1"/>
    </source>
</evidence>
<evidence type="ECO:0000256" key="6">
    <source>
        <dbReference type="ARBA" id="ARBA00048539"/>
    </source>
</evidence>
<keyword evidence="2 7" id="KW-0436">Ligase</keyword>
<dbReference type="InterPro" id="IPR012094">
    <property type="entry name" value="tRNA_Ile_lys_synt"/>
</dbReference>
<gene>
    <name evidence="7 10" type="primary">tilS</name>
    <name evidence="10" type="ORF">CUN48_08735</name>
</gene>
<keyword evidence="4 7" id="KW-0547">Nucleotide-binding</keyword>
<evidence type="ECO:0000256" key="1">
    <source>
        <dbReference type="ARBA" id="ARBA00022490"/>
    </source>
</evidence>
<dbReference type="InterPro" id="IPR011063">
    <property type="entry name" value="TilS/TtcA_N"/>
</dbReference>
<comment type="catalytic activity">
    <reaction evidence="6 7">
        <text>cytidine(34) in tRNA(Ile2) + L-lysine + ATP = lysidine(34) in tRNA(Ile2) + AMP + diphosphate + H(+)</text>
        <dbReference type="Rhea" id="RHEA:43744"/>
        <dbReference type="Rhea" id="RHEA-COMP:10625"/>
        <dbReference type="Rhea" id="RHEA-COMP:10670"/>
        <dbReference type="ChEBI" id="CHEBI:15378"/>
        <dbReference type="ChEBI" id="CHEBI:30616"/>
        <dbReference type="ChEBI" id="CHEBI:32551"/>
        <dbReference type="ChEBI" id="CHEBI:33019"/>
        <dbReference type="ChEBI" id="CHEBI:82748"/>
        <dbReference type="ChEBI" id="CHEBI:83665"/>
        <dbReference type="ChEBI" id="CHEBI:456215"/>
        <dbReference type="EC" id="6.3.4.19"/>
    </reaction>
</comment>
<dbReference type="InterPro" id="IPR014729">
    <property type="entry name" value="Rossmann-like_a/b/a_fold"/>
</dbReference>
<dbReference type="AlphaFoldDB" id="A0A2M8QCA8"/>
<dbReference type="Pfam" id="PF01171">
    <property type="entry name" value="ATP_bind_3"/>
    <property type="match status" value="1"/>
</dbReference>
<proteinExistence type="inferred from homology"/>
<dbReference type="GO" id="GO:0006400">
    <property type="term" value="P:tRNA modification"/>
    <property type="evidence" value="ECO:0007669"/>
    <property type="project" value="UniProtKB-UniRule"/>
</dbReference>
<dbReference type="Gene3D" id="3.40.50.620">
    <property type="entry name" value="HUPs"/>
    <property type="match status" value="1"/>
</dbReference>
<keyword evidence="3 7" id="KW-0819">tRNA processing</keyword>
<dbReference type="InterPro" id="IPR015262">
    <property type="entry name" value="tRNA_Ile_lys_synt_subst-bd"/>
</dbReference>
<dbReference type="PANTHER" id="PTHR43033">
    <property type="entry name" value="TRNA(ILE)-LYSIDINE SYNTHASE-RELATED"/>
    <property type="match status" value="1"/>
</dbReference>
<comment type="similarity">
    <text evidence="7">Belongs to the tRNA(Ile)-lysidine synthase family.</text>
</comment>
<dbReference type="PANTHER" id="PTHR43033:SF1">
    <property type="entry name" value="TRNA(ILE)-LYSIDINE SYNTHASE-RELATED"/>
    <property type="match status" value="1"/>
</dbReference>
<comment type="domain">
    <text evidence="7">The N-terminal region contains the highly conserved SGGXDS motif, predicted to be a P-loop motif involved in ATP binding.</text>
</comment>
<evidence type="ECO:0000256" key="2">
    <source>
        <dbReference type="ARBA" id="ARBA00022598"/>
    </source>
</evidence>
<feature type="domain" description="tRNA(Ile)-lysidine synthase substrate-binding" evidence="9">
    <location>
        <begin position="270"/>
        <end position="328"/>
    </location>
</feature>
<evidence type="ECO:0000256" key="7">
    <source>
        <dbReference type="HAMAP-Rule" id="MF_01161"/>
    </source>
</evidence>
<comment type="function">
    <text evidence="7">Ligates lysine onto the cytidine present at position 34 of the AUA codon-specific tRNA(Ile) that contains the anticodon CAU, in an ATP-dependent manner. Cytidine is converted to lysidine, thus changing the amino acid specificity of the tRNA from methionine to isoleucine.</text>
</comment>
<name>A0A2M8QCA8_9CHLR</name>
<keyword evidence="1 7" id="KW-0963">Cytoplasm</keyword>